<dbReference type="Pfam" id="PF07690">
    <property type="entry name" value="MFS_1"/>
    <property type="match status" value="1"/>
</dbReference>
<keyword evidence="5 6" id="KW-0472">Membrane</keyword>
<comment type="caution">
    <text evidence="8">The sequence shown here is derived from an EMBL/GenBank/DDBJ whole genome shotgun (WGS) entry which is preliminary data.</text>
</comment>
<feature type="transmembrane region" description="Helical" evidence="6">
    <location>
        <begin position="208"/>
        <end position="232"/>
    </location>
</feature>
<evidence type="ECO:0000256" key="4">
    <source>
        <dbReference type="ARBA" id="ARBA00022989"/>
    </source>
</evidence>
<dbReference type="Gene3D" id="1.20.1250.20">
    <property type="entry name" value="MFS general substrate transporter like domains"/>
    <property type="match status" value="1"/>
</dbReference>
<dbReference type="InterPro" id="IPR036259">
    <property type="entry name" value="MFS_trans_sf"/>
</dbReference>
<feature type="transmembrane region" description="Helical" evidence="6">
    <location>
        <begin position="301"/>
        <end position="321"/>
    </location>
</feature>
<feature type="transmembrane region" description="Helical" evidence="6">
    <location>
        <begin position="6"/>
        <end position="30"/>
    </location>
</feature>
<feature type="transmembrane region" description="Helical" evidence="6">
    <location>
        <begin position="65"/>
        <end position="89"/>
    </location>
</feature>
<dbReference type="AlphaFoldDB" id="A0A0Q0RW90"/>
<evidence type="ECO:0000259" key="7">
    <source>
        <dbReference type="PROSITE" id="PS50850"/>
    </source>
</evidence>
<proteinExistence type="predicted"/>
<feature type="transmembrane region" description="Helical" evidence="6">
    <location>
        <begin position="129"/>
        <end position="151"/>
    </location>
</feature>
<dbReference type="GO" id="GO:0022857">
    <property type="term" value="F:transmembrane transporter activity"/>
    <property type="evidence" value="ECO:0007669"/>
    <property type="project" value="InterPro"/>
</dbReference>
<dbReference type="InterPro" id="IPR011701">
    <property type="entry name" value="MFS"/>
</dbReference>
<feature type="transmembrane region" description="Helical" evidence="6">
    <location>
        <begin position="101"/>
        <end position="123"/>
    </location>
</feature>
<comment type="subcellular location">
    <subcellularLocation>
        <location evidence="1">Membrane</location>
        <topology evidence="1">Multi-pass membrane protein</topology>
    </subcellularLocation>
</comment>
<keyword evidence="3 6" id="KW-0812">Transmembrane</keyword>
<evidence type="ECO:0000313" key="9">
    <source>
        <dbReference type="Proteomes" id="UP000050320"/>
    </source>
</evidence>
<sequence length="409" mass="44699">MPYFGVSTGIGGFLVSAPYFGALLGAYTFAPLADKIGRKKSIISGLAGYGVANAFAALASPSYWYVFFIARFVSGFFLIMVMVQPFAMLEEFLPVKSRGRITTFLASGWPAGTLLAVAAVYFILPKFSWQGVILISSVIALIYIIPVQFLLNETPYFLVGAGKQREAKETIRKISRGKIQVPEGVTLYTVNVKRGSLKELFRKDLFRYTLLIFGANVAFSLGYWGLFAWLPVILVDRGISFLDTILYIAIGAVAEFPGYLIAAYLEEKKKLGRKWVMAIFLGASGIATFWLAFSYTLTDVMAAIIVLSFFNLGAWGVWDAWQPELYPSNIRGTLMGWVGGAQRISNAIAPSLFGVLVALAIIGFTGIIVIVAVALWITIVFIYGLRETLNVPLDEAVNINSNIGGVQGK</sequence>
<organism evidence="8 9">
    <name type="scientific">Acidiplasma aeolicum</name>
    <dbReference type="NCBI Taxonomy" id="507754"/>
    <lineage>
        <taxon>Archaea</taxon>
        <taxon>Methanobacteriati</taxon>
        <taxon>Thermoplasmatota</taxon>
        <taxon>Thermoplasmata</taxon>
        <taxon>Thermoplasmatales</taxon>
        <taxon>Ferroplasmaceae</taxon>
        <taxon>Acidiplasma</taxon>
    </lineage>
</organism>
<accession>A0A0Q0RW90</accession>
<keyword evidence="9" id="KW-1185">Reference proteome</keyword>
<dbReference type="SUPFAM" id="SSF103473">
    <property type="entry name" value="MFS general substrate transporter"/>
    <property type="match status" value="1"/>
</dbReference>
<feature type="transmembrane region" description="Helical" evidence="6">
    <location>
        <begin position="42"/>
        <end position="59"/>
    </location>
</feature>
<dbReference type="EMBL" id="LKBG01000003">
    <property type="protein sequence ID" value="KQB36646.1"/>
    <property type="molecule type" value="Genomic_DNA"/>
</dbReference>
<evidence type="ECO:0000256" key="1">
    <source>
        <dbReference type="ARBA" id="ARBA00004141"/>
    </source>
</evidence>
<protein>
    <recommendedName>
        <fullName evidence="7">Major facilitator superfamily (MFS) profile domain-containing protein</fullName>
    </recommendedName>
</protein>
<dbReference type="GO" id="GO:0016020">
    <property type="term" value="C:membrane"/>
    <property type="evidence" value="ECO:0007669"/>
    <property type="project" value="UniProtKB-SubCell"/>
</dbReference>
<evidence type="ECO:0000256" key="2">
    <source>
        <dbReference type="ARBA" id="ARBA00022448"/>
    </source>
</evidence>
<evidence type="ECO:0000256" key="3">
    <source>
        <dbReference type="ARBA" id="ARBA00022692"/>
    </source>
</evidence>
<feature type="transmembrane region" description="Helical" evidence="6">
    <location>
        <begin position="244"/>
        <end position="263"/>
    </location>
</feature>
<gene>
    <name evidence="8" type="ORF">AOG54_07090</name>
</gene>
<dbReference type="PANTHER" id="PTHR23511:SF34">
    <property type="entry name" value="SYNAPTIC VESICLE GLYCOPROTEIN 2"/>
    <property type="match status" value="1"/>
</dbReference>
<evidence type="ECO:0000256" key="5">
    <source>
        <dbReference type="ARBA" id="ARBA00023136"/>
    </source>
</evidence>
<feature type="transmembrane region" description="Helical" evidence="6">
    <location>
        <begin position="352"/>
        <end position="385"/>
    </location>
</feature>
<keyword evidence="4 6" id="KW-1133">Transmembrane helix</keyword>
<evidence type="ECO:0000313" key="8">
    <source>
        <dbReference type="EMBL" id="KQB36646.1"/>
    </source>
</evidence>
<feature type="domain" description="Major facilitator superfamily (MFS) profile" evidence="7">
    <location>
        <begin position="1"/>
        <end position="390"/>
    </location>
</feature>
<evidence type="ECO:0000256" key="6">
    <source>
        <dbReference type="SAM" id="Phobius"/>
    </source>
</evidence>
<dbReference type="PANTHER" id="PTHR23511">
    <property type="entry name" value="SYNAPTIC VESICLE GLYCOPROTEIN 2"/>
    <property type="match status" value="1"/>
</dbReference>
<name>A0A0Q0RW90_9ARCH</name>
<feature type="transmembrane region" description="Helical" evidence="6">
    <location>
        <begin position="275"/>
        <end position="295"/>
    </location>
</feature>
<dbReference type="PROSITE" id="PS50850">
    <property type="entry name" value="MFS"/>
    <property type="match status" value="1"/>
</dbReference>
<reference evidence="8 9" key="1">
    <citation type="submission" date="2015-09" db="EMBL/GenBank/DDBJ databases">
        <title>Heavy metals and arsenic resistance mechanisms in polyextremophilic archaea of the family Ferroplasmaceae.</title>
        <authorList>
            <person name="Bulaev A.G."/>
            <person name="Kanygina A.V."/>
        </authorList>
    </citation>
    <scope>NUCLEOTIDE SEQUENCE [LARGE SCALE GENOMIC DNA]</scope>
    <source>
        <strain evidence="8 9">VT</strain>
    </source>
</reference>
<dbReference type="Proteomes" id="UP000050320">
    <property type="component" value="Unassembled WGS sequence"/>
</dbReference>
<keyword evidence="2" id="KW-0813">Transport</keyword>
<dbReference type="InterPro" id="IPR020846">
    <property type="entry name" value="MFS_dom"/>
</dbReference>